<accession>A0ABD3GGQ8</accession>
<name>A0ABD3GGQ8_9MARC</name>
<protein>
    <submittedName>
        <fullName evidence="1">Uncharacterized protein</fullName>
    </submittedName>
</protein>
<proteinExistence type="predicted"/>
<dbReference type="Proteomes" id="UP001633002">
    <property type="component" value="Unassembled WGS sequence"/>
</dbReference>
<comment type="caution">
    <text evidence="1">The sequence shown here is derived from an EMBL/GenBank/DDBJ whole genome shotgun (WGS) entry which is preliminary data.</text>
</comment>
<evidence type="ECO:0000313" key="1">
    <source>
        <dbReference type="EMBL" id="KAL3677270.1"/>
    </source>
</evidence>
<reference evidence="1 2" key="1">
    <citation type="submission" date="2024-09" db="EMBL/GenBank/DDBJ databases">
        <title>Chromosome-scale assembly of Riccia sorocarpa.</title>
        <authorList>
            <person name="Paukszto L."/>
        </authorList>
    </citation>
    <scope>NUCLEOTIDE SEQUENCE [LARGE SCALE GENOMIC DNA]</scope>
    <source>
        <strain evidence="1">LP-2024</strain>
        <tissue evidence="1">Aerial parts of the thallus</tissue>
    </source>
</reference>
<gene>
    <name evidence="1" type="ORF">R1sor_027218</name>
</gene>
<dbReference type="AlphaFoldDB" id="A0ABD3GGQ8"/>
<dbReference type="EMBL" id="JBJQOH010000008">
    <property type="protein sequence ID" value="KAL3677270.1"/>
    <property type="molecule type" value="Genomic_DNA"/>
</dbReference>
<keyword evidence="2" id="KW-1185">Reference proteome</keyword>
<sequence>MLEGGHDIWRRVDVISLLETWEDRDRNREIFGFTHLSSVWNPKRSARGRGFGGISTWVPDGLKADITVHSVDTRKQFITLGVKDGGDKIFLIFAYVAPWGSPIYRNLGSDWDPFLELSTVVCQHNFPEAGVMPVATGEGCDFSRSEVEADSCGCRMSSSHNLVGAERERERATCWETSPNSSGRVQLGIGINIPIGAAGRWS</sequence>
<organism evidence="1 2">
    <name type="scientific">Riccia sorocarpa</name>
    <dbReference type="NCBI Taxonomy" id="122646"/>
    <lineage>
        <taxon>Eukaryota</taxon>
        <taxon>Viridiplantae</taxon>
        <taxon>Streptophyta</taxon>
        <taxon>Embryophyta</taxon>
        <taxon>Marchantiophyta</taxon>
        <taxon>Marchantiopsida</taxon>
        <taxon>Marchantiidae</taxon>
        <taxon>Marchantiales</taxon>
        <taxon>Ricciaceae</taxon>
        <taxon>Riccia</taxon>
    </lineage>
</organism>
<evidence type="ECO:0000313" key="2">
    <source>
        <dbReference type="Proteomes" id="UP001633002"/>
    </source>
</evidence>